<gene>
    <name evidence="1" type="ORF">Nekkels1_2</name>
</gene>
<name>A0A8E4UXE8_9CAUD</name>
<accession>A0A8E4UXE8</accession>
<protein>
    <submittedName>
        <fullName evidence="1">Uncharacterized protein</fullName>
    </submittedName>
</protein>
<reference evidence="1 2" key="1">
    <citation type="submission" date="2020-07" db="EMBL/GenBank/DDBJ databases">
        <title>Highly diverse flavobacterial phages as mortality factor during North Sea spring blooms.</title>
        <authorList>
            <person name="Bartlau N."/>
            <person name="Wichels A."/>
            <person name="Krohne G."/>
            <person name="Adriaenssens E.M."/>
            <person name="Heins A."/>
            <person name="Fuchs B.M."/>
            <person name="Amann R."/>
            <person name="Moraru C."/>
        </authorList>
    </citation>
    <scope>NUCLEOTIDE SEQUENCE [LARGE SCALE GENOMIC DNA]</scope>
</reference>
<dbReference type="EMBL" id="MT732443">
    <property type="protein sequence ID" value="QQO97019.1"/>
    <property type="molecule type" value="Genomic_DNA"/>
</dbReference>
<keyword evidence="2" id="KW-1185">Reference proteome</keyword>
<dbReference type="Proteomes" id="UP000693689">
    <property type="component" value="Segment"/>
</dbReference>
<sequence length="102" mass="11594">MTTYIVHNKKENTIQVYDSMVATELDLNTLKYNICTKSRNDFTVDGDYRVVKTDLQTSSKLLTQDVLDTLNELLSESTSDDLAYKKGLDLVEQIISGKIKIK</sequence>
<organism evidence="1 2">
    <name type="scientific">Cellulophaga phage Nekkels_1</name>
    <dbReference type="NCBI Taxonomy" id="2745692"/>
    <lineage>
        <taxon>Viruses</taxon>
        <taxon>Duplodnaviria</taxon>
        <taxon>Heunggongvirae</taxon>
        <taxon>Uroviricota</taxon>
        <taxon>Caudoviricetes</taxon>
        <taxon>Assiduviridae</taxon>
        <taxon>Nekkelsvirus</taxon>
        <taxon>Nekkelsvirus Nekkels</taxon>
    </lineage>
</organism>
<proteinExistence type="predicted"/>
<evidence type="ECO:0000313" key="1">
    <source>
        <dbReference type="EMBL" id="QQO97019.1"/>
    </source>
</evidence>
<evidence type="ECO:0000313" key="2">
    <source>
        <dbReference type="Proteomes" id="UP000693689"/>
    </source>
</evidence>